<name>A0A8J6EGT1_ELECQ</name>
<feature type="compositionally biased region" description="Basic and acidic residues" evidence="1">
    <location>
        <begin position="26"/>
        <end position="38"/>
    </location>
</feature>
<dbReference type="OrthoDB" id="6247875at2759"/>
<evidence type="ECO:0000256" key="1">
    <source>
        <dbReference type="SAM" id="MobiDB-lite"/>
    </source>
</evidence>
<gene>
    <name evidence="2" type="ORF">GDO78_022025</name>
</gene>
<feature type="region of interest" description="Disordered" evidence="1">
    <location>
        <begin position="61"/>
        <end position="80"/>
    </location>
</feature>
<proteinExistence type="predicted"/>
<dbReference type="Proteomes" id="UP000770717">
    <property type="component" value="Unassembled WGS sequence"/>
</dbReference>
<evidence type="ECO:0000313" key="2">
    <source>
        <dbReference type="EMBL" id="KAG9468751.1"/>
    </source>
</evidence>
<feature type="non-terminal residue" evidence="2">
    <location>
        <position position="80"/>
    </location>
</feature>
<dbReference type="EMBL" id="WNTK01000743">
    <property type="protein sequence ID" value="KAG9468751.1"/>
    <property type="molecule type" value="Genomic_DNA"/>
</dbReference>
<feature type="region of interest" description="Disordered" evidence="1">
    <location>
        <begin position="1"/>
        <end position="44"/>
    </location>
</feature>
<dbReference type="AlphaFoldDB" id="A0A8J6EGT1"/>
<reference evidence="2" key="1">
    <citation type="thesis" date="2020" institute="ProQuest LLC" country="789 East Eisenhower Parkway, Ann Arbor, MI, USA">
        <title>Comparative Genomics and Chromosome Evolution.</title>
        <authorList>
            <person name="Mudd A.B."/>
        </authorList>
    </citation>
    <scope>NUCLEOTIDE SEQUENCE</scope>
    <source>
        <strain evidence="2">HN-11 Male</strain>
        <tissue evidence="2">Kidney and liver</tissue>
    </source>
</reference>
<evidence type="ECO:0000313" key="3">
    <source>
        <dbReference type="Proteomes" id="UP000770717"/>
    </source>
</evidence>
<sequence>MSSKPATSPFTCKADGEEELSGGDLSSRDKEDADEQHLGGHLPLHTLLHSKTHPEELASLVSNMQADSDWDNMMSSQQRM</sequence>
<keyword evidence="3" id="KW-1185">Reference proteome</keyword>
<evidence type="ECO:0008006" key="4">
    <source>
        <dbReference type="Google" id="ProtNLM"/>
    </source>
</evidence>
<organism evidence="2 3">
    <name type="scientific">Eleutherodactylus coqui</name>
    <name type="common">Puerto Rican coqui</name>
    <dbReference type="NCBI Taxonomy" id="57060"/>
    <lineage>
        <taxon>Eukaryota</taxon>
        <taxon>Metazoa</taxon>
        <taxon>Chordata</taxon>
        <taxon>Craniata</taxon>
        <taxon>Vertebrata</taxon>
        <taxon>Euteleostomi</taxon>
        <taxon>Amphibia</taxon>
        <taxon>Batrachia</taxon>
        <taxon>Anura</taxon>
        <taxon>Neobatrachia</taxon>
        <taxon>Hyloidea</taxon>
        <taxon>Eleutherodactylidae</taxon>
        <taxon>Eleutherodactylinae</taxon>
        <taxon>Eleutherodactylus</taxon>
        <taxon>Eleutherodactylus</taxon>
    </lineage>
</organism>
<comment type="caution">
    <text evidence="2">The sequence shown here is derived from an EMBL/GenBank/DDBJ whole genome shotgun (WGS) entry which is preliminary data.</text>
</comment>
<accession>A0A8J6EGT1</accession>
<protein>
    <recommendedName>
        <fullName evidence="4">SOX6</fullName>
    </recommendedName>
</protein>
<feature type="compositionally biased region" description="Polar residues" evidence="1">
    <location>
        <begin position="1"/>
        <end position="10"/>
    </location>
</feature>